<evidence type="ECO:0000313" key="6">
    <source>
        <dbReference type="Proteomes" id="UP000237144"/>
    </source>
</evidence>
<gene>
    <name evidence="5" type="ORF">BMF94_3668</name>
</gene>
<evidence type="ECO:0000259" key="3">
    <source>
        <dbReference type="Pfam" id="PF00534"/>
    </source>
</evidence>
<dbReference type="Gene3D" id="3.40.50.2000">
    <property type="entry name" value="Glycogen Phosphorylase B"/>
    <property type="match status" value="2"/>
</dbReference>
<dbReference type="Pfam" id="PF00534">
    <property type="entry name" value="Glycos_transf_1"/>
    <property type="match status" value="1"/>
</dbReference>
<proteinExistence type="predicted"/>
<accession>A0A2S5B982</accession>
<dbReference type="InterPro" id="IPR028098">
    <property type="entry name" value="Glyco_trans_4-like_N"/>
</dbReference>
<dbReference type="EMBL" id="PJQD01000038">
    <property type="protein sequence ID" value="POY73333.1"/>
    <property type="molecule type" value="Genomic_DNA"/>
</dbReference>
<keyword evidence="6" id="KW-1185">Reference proteome</keyword>
<evidence type="ECO:0008006" key="7">
    <source>
        <dbReference type="Google" id="ProtNLM"/>
    </source>
</evidence>
<dbReference type="Proteomes" id="UP000237144">
    <property type="component" value="Unassembled WGS sequence"/>
</dbReference>
<dbReference type="SUPFAM" id="SSF53756">
    <property type="entry name" value="UDP-Glycosyltransferase/glycogen phosphorylase"/>
    <property type="match status" value="1"/>
</dbReference>
<feature type="domain" description="Glycosyl transferase family 1" evidence="3">
    <location>
        <begin position="286"/>
        <end position="425"/>
    </location>
</feature>
<feature type="domain" description="Glycosyltransferase subfamily 4-like N-terminal" evidence="4">
    <location>
        <begin position="54"/>
        <end position="220"/>
    </location>
</feature>
<dbReference type="Pfam" id="PF13439">
    <property type="entry name" value="Glyco_transf_4"/>
    <property type="match status" value="1"/>
</dbReference>
<dbReference type="PANTHER" id="PTHR45947">
    <property type="entry name" value="SULFOQUINOVOSYL TRANSFERASE SQD2"/>
    <property type="match status" value="1"/>
</dbReference>
<dbReference type="InterPro" id="IPR001296">
    <property type="entry name" value="Glyco_trans_1"/>
</dbReference>
<dbReference type="GO" id="GO:0016757">
    <property type="term" value="F:glycosyltransferase activity"/>
    <property type="evidence" value="ECO:0007669"/>
    <property type="project" value="UniProtKB-KW"/>
</dbReference>
<reference evidence="5 6" key="1">
    <citation type="journal article" date="2018" name="Front. Microbiol.">
        <title>Prospects for Fungal Bioremediation of Acidic Radioactive Waste Sites: Characterization and Genome Sequence of Rhodotorula taiwanensis MD1149.</title>
        <authorList>
            <person name="Tkavc R."/>
            <person name="Matrosova V.Y."/>
            <person name="Grichenko O.E."/>
            <person name="Gostincar C."/>
            <person name="Volpe R.P."/>
            <person name="Klimenkova P."/>
            <person name="Gaidamakova E.K."/>
            <person name="Zhou C.E."/>
            <person name="Stewart B.J."/>
            <person name="Lyman M.G."/>
            <person name="Malfatti S.A."/>
            <person name="Rubinfeld B."/>
            <person name="Courtot M."/>
            <person name="Singh J."/>
            <person name="Dalgard C.L."/>
            <person name="Hamilton T."/>
            <person name="Frey K.G."/>
            <person name="Gunde-Cimerman N."/>
            <person name="Dugan L."/>
            <person name="Daly M.J."/>
        </authorList>
    </citation>
    <scope>NUCLEOTIDE SEQUENCE [LARGE SCALE GENOMIC DNA]</scope>
    <source>
        <strain evidence="5 6">MD1149</strain>
    </source>
</reference>
<comment type="caution">
    <text evidence="5">The sequence shown here is derived from an EMBL/GenBank/DDBJ whole genome shotgun (WGS) entry which is preliminary data.</text>
</comment>
<feature type="region of interest" description="Disordered" evidence="2">
    <location>
        <begin position="238"/>
        <end position="257"/>
    </location>
</feature>
<dbReference type="OrthoDB" id="2920394at2759"/>
<name>A0A2S5B982_9BASI</name>
<feature type="compositionally biased region" description="Pro residues" evidence="2">
    <location>
        <begin position="1"/>
        <end position="12"/>
    </location>
</feature>
<dbReference type="PANTHER" id="PTHR45947:SF3">
    <property type="entry name" value="SULFOQUINOVOSYL TRANSFERASE SQD2"/>
    <property type="match status" value="1"/>
</dbReference>
<evidence type="ECO:0000313" key="5">
    <source>
        <dbReference type="EMBL" id="POY73333.1"/>
    </source>
</evidence>
<dbReference type="STRING" id="741276.A0A2S5B982"/>
<dbReference type="InterPro" id="IPR050194">
    <property type="entry name" value="Glycosyltransferase_grp1"/>
</dbReference>
<protein>
    <recommendedName>
        <fullName evidence="7">Glycosyltransferase family 4 protein</fullName>
    </recommendedName>
</protein>
<dbReference type="CDD" id="cd03814">
    <property type="entry name" value="GT4-like"/>
    <property type="match status" value="1"/>
</dbReference>
<dbReference type="AlphaFoldDB" id="A0A2S5B982"/>
<evidence type="ECO:0000259" key="4">
    <source>
        <dbReference type="Pfam" id="PF13439"/>
    </source>
</evidence>
<sequence length="645" mass="70594">MTDPTTLPPPSTDRPLSGRDLDALEKARPTSGTASTERRPLRIAIVTENFLPKIDGVTRTLAMLLEHLQAEGHEAMVLGPATPLKTYAGAEVVATKGIPLLGVYRGLGLNFLRPRFIRKLREFKPDVIQFTDPIWLCAQTIPMVQLYFPDTPLVSSYHTNLAMYATLFGFSWLTPIMWALQRSLHGRCDLSFCPSPSTARMLEEQGFENLRIWPRGVDVELFRPQARDYALRQSWGAEPHDLDADRPSPRVHATDSNRSVDDLPALALPPPYTPVAVPHFTASGPSKLVVLYVGRISWEKNLRLLIEAFRGLQDPDPAQNRPACQLIFVGDGPARAEAESLCAAYGLGAQFLGFRKGEQLAAAYASADIFAFPSFTETFGQVVSEAQASGLPVVGLRAEGVSDLVEHGKTGLLLDLNELTACASGARRAPQQRVSDSRAIPADVHALLDLNASSFPVAVDMYRELLKYMAIDHEHRRNMTSAAYQVASKRSWYGAMEQLVDGYRELSALRTKRHAEAATQDSPTLSRVPTVELDVICDAPASGAEEVAAASSATTTPKRRRLLRLNGVLRRTGGNIREGSATLQPLRSWLGASSIVTAEPTAVAMKHGEKQLLVRLLEMIVFVSLLYLGVSCLSRSDLLTEVLVA</sequence>
<organism evidence="5 6">
    <name type="scientific">Rhodotorula taiwanensis</name>
    <dbReference type="NCBI Taxonomy" id="741276"/>
    <lineage>
        <taxon>Eukaryota</taxon>
        <taxon>Fungi</taxon>
        <taxon>Dikarya</taxon>
        <taxon>Basidiomycota</taxon>
        <taxon>Pucciniomycotina</taxon>
        <taxon>Microbotryomycetes</taxon>
        <taxon>Sporidiobolales</taxon>
        <taxon>Sporidiobolaceae</taxon>
        <taxon>Rhodotorula</taxon>
    </lineage>
</organism>
<keyword evidence="1" id="KW-0328">Glycosyltransferase</keyword>
<feature type="region of interest" description="Disordered" evidence="2">
    <location>
        <begin position="1"/>
        <end position="37"/>
    </location>
</feature>
<keyword evidence="1" id="KW-0808">Transferase</keyword>
<feature type="compositionally biased region" description="Basic and acidic residues" evidence="2">
    <location>
        <begin position="16"/>
        <end position="28"/>
    </location>
</feature>
<evidence type="ECO:0000256" key="2">
    <source>
        <dbReference type="SAM" id="MobiDB-lite"/>
    </source>
</evidence>
<evidence type="ECO:0000256" key="1">
    <source>
        <dbReference type="ARBA" id="ARBA00022676"/>
    </source>
</evidence>